<evidence type="ECO:0000259" key="8">
    <source>
        <dbReference type="PROSITE" id="PS51379"/>
    </source>
</evidence>
<accession>A0A316EXU1</accession>
<dbReference type="RefSeq" id="WP_109580815.1">
    <property type="nucleotide sequence ID" value="NZ_QGGT01000001.1"/>
</dbReference>
<evidence type="ECO:0000313" key="9">
    <source>
        <dbReference type="EMBL" id="PWK37046.1"/>
    </source>
</evidence>
<comment type="caution">
    <text evidence="9">The sequence shown here is derived from an EMBL/GenBank/DDBJ whole genome shotgun (WGS) entry which is preliminary data.</text>
</comment>
<keyword evidence="3" id="KW-0479">Metal-binding</keyword>
<evidence type="ECO:0000256" key="7">
    <source>
        <dbReference type="ARBA" id="ARBA00023014"/>
    </source>
</evidence>
<keyword evidence="2" id="KW-0004">4Fe-4S</keyword>
<dbReference type="GO" id="GO:0006089">
    <property type="term" value="P:lactate metabolic process"/>
    <property type="evidence" value="ECO:0007669"/>
    <property type="project" value="InterPro"/>
</dbReference>
<dbReference type="PROSITE" id="PS51379">
    <property type="entry name" value="4FE4S_FER_2"/>
    <property type="match status" value="1"/>
</dbReference>
<evidence type="ECO:0000256" key="1">
    <source>
        <dbReference type="ARBA" id="ARBA00022448"/>
    </source>
</evidence>
<dbReference type="AlphaFoldDB" id="A0A316EXU1"/>
<evidence type="ECO:0000256" key="4">
    <source>
        <dbReference type="ARBA" id="ARBA00022737"/>
    </source>
</evidence>
<sequence>MQVHSMEFKARAGQKLADQRLQQNLKKLSTKFVSARAEAIQAIDFDATREALKERRNRALENLDVWLATFEEAATKRGATVLYAETTADAAKLVADIARKHGVKKVIKSKSMVTEEMRLNQVLGEMGVQSIETDLGEYILQINDSEPPSHIIAPVIHKDKDEVADLFARVHNKPRLTDVSEMTREARGVLRPEFLSADMGVTGGNFVIAETGSVALVTNEGNEGMCTIMPRVHVAVTGIEKVLPTLEDLATVMRLLPRSATGQAISNYFSLLTGPRAEGEKDGPEHMYFVLVDGGRSGLIGGEFQEMLRCIRCGACMNHCPVYQKIGGHAYGWVYPGPMGSVLTPSYVGLANAVDLPQAATLCGECNRVCPASIPLSDLLRKLREKQMERGLRPWQERFALQAWGYVARRPALYAFVTRIGARFLSRLGGRSRLIANLPMAGRGWTETRDMPAPSGRTFRELYKERRARA</sequence>
<dbReference type="Gene3D" id="3.40.50.10420">
    <property type="entry name" value="NagB/RpiA/CoA transferase-like"/>
    <property type="match status" value="1"/>
</dbReference>
<dbReference type="Gene3D" id="1.10.1060.10">
    <property type="entry name" value="Alpha-helical ferredoxin"/>
    <property type="match status" value="1"/>
</dbReference>
<feature type="domain" description="4Fe-4S ferredoxin-type" evidence="8">
    <location>
        <begin position="301"/>
        <end position="331"/>
    </location>
</feature>
<keyword evidence="10" id="KW-1185">Reference proteome</keyword>
<evidence type="ECO:0000256" key="2">
    <source>
        <dbReference type="ARBA" id="ARBA00022485"/>
    </source>
</evidence>
<protein>
    <submittedName>
        <fullName evidence="9">L-lactate dehydrogenase complex protein LldF</fullName>
    </submittedName>
</protein>
<dbReference type="PANTHER" id="PTHR47153:SF2">
    <property type="entry name" value="LACTATE UTILIZATION PROTEIN B"/>
    <property type="match status" value="1"/>
</dbReference>
<dbReference type="SUPFAM" id="SSF100950">
    <property type="entry name" value="NagB/RpiA/CoA transferase-like"/>
    <property type="match status" value="1"/>
</dbReference>
<keyword evidence="5" id="KW-0249">Electron transport</keyword>
<evidence type="ECO:0000313" key="10">
    <source>
        <dbReference type="Proteomes" id="UP000245754"/>
    </source>
</evidence>
<reference evidence="9 10" key="1">
    <citation type="submission" date="2018-05" db="EMBL/GenBank/DDBJ databases">
        <title>Genomic Encyclopedia of Type Strains, Phase IV (KMG-V): Genome sequencing to study the core and pangenomes of soil and plant-associated prokaryotes.</title>
        <authorList>
            <person name="Whitman W."/>
        </authorList>
    </citation>
    <scope>NUCLEOTIDE SEQUENCE [LARGE SCALE GENOMIC DNA]</scope>
    <source>
        <strain evidence="9 10">SLV-132</strain>
    </source>
</reference>
<evidence type="ECO:0000256" key="3">
    <source>
        <dbReference type="ARBA" id="ARBA00022723"/>
    </source>
</evidence>
<gene>
    <name evidence="9" type="ORF">C7419_101924</name>
</gene>
<organism evidence="9 10">
    <name type="scientific">Cupriavidus plantarum</name>
    <dbReference type="NCBI Taxonomy" id="942865"/>
    <lineage>
        <taxon>Bacteria</taxon>
        <taxon>Pseudomonadati</taxon>
        <taxon>Pseudomonadota</taxon>
        <taxon>Betaproteobacteria</taxon>
        <taxon>Burkholderiales</taxon>
        <taxon>Burkholderiaceae</taxon>
        <taxon>Cupriavidus</taxon>
    </lineage>
</organism>
<dbReference type="Pfam" id="PF11870">
    <property type="entry name" value="LutB_C"/>
    <property type="match status" value="1"/>
</dbReference>
<dbReference type="InterPro" id="IPR003741">
    <property type="entry name" value="LUD_dom"/>
</dbReference>
<keyword evidence="1" id="KW-0813">Transport</keyword>
<name>A0A316EXU1_9BURK</name>
<dbReference type="InterPro" id="IPR009051">
    <property type="entry name" value="Helical_ferredxn"/>
</dbReference>
<dbReference type="InterPro" id="IPR017900">
    <property type="entry name" value="4Fe4S_Fe_S_CS"/>
</dbReference>
<keyword evidence="7" id="KW-0411">Iron-sulfur</keyword>
<dbReference type="InterPro" id="IPR024569">
    <property type="entry name" value="LutB_C"/>
</dbReference>
<dbReference type="GO" id="GO:0051539">
    <property type="term" value="F:4 iron, 4 sulfur cluster binding"/>
    <property type="evidence" value="ECO:0007669"/>
    <property type="project" value="UniProtKB-KW"/>
</dbReference>
<dbReference type="SUPFAM" id="SSF54862">
    <property type="entry name" value="4Fe-4S ferredoxins"/>
    <property type="match status" value="1"/>
</dbReference>
<dbReference type="Pfam" id="PF13183">
    <property type="entry name" value="Fer4_8"/>
    <property type="match status" value="1"/>
</dbReference>
<evidence type="ECO:0000256" key="5">
    <source>
        <dbReference type="ARBA" id="ARBA00022982"/>
    </source>
</evidence>
<dbReference type="Pfam" id="PF02589">
    <property type="entry name" value="LUD_dom"/>
    <property type="match status" value="1"/>
</dbReference>
<keyword evidence="4" id="KW-0677">Repeat</keyword>
<keyword evidence="6" id="KW-0408">Iron</keyword>
<dbReference type="EMBL" id="QGGT01000001">
    <property type="protein sequence ID" value="PWK37046.1"/>
    <property type="molecule type" value="Genomic_DNA"/>
</dbReference>
<dbReference type="PROSITE" id="PS00198">
    <property type="entry name" value="4FE4S_FER_1"/>
    <property type="match status" value="1"/>
</dbReference>
<dbReference type="InterPro" id="IPR024185">
    <property type="entry name" value="FTHF_cligase-like_sf"/>
</dbReference>
<evidence type="ECO:0000256" key="6">
    <source>
        <dbReference type="ARBA" id="ARBA00023004"/>
    </source>
</evidence>
<dbReference type="InterPro" id="IPR017896">
    <property type="entry name" value="4Fe4S_Fe-S-bd"/>
</dbReference>
<dbReference type="PANTHER" id="PTHR47153">
    <property type="entry name" value="LACTATE UTILIZATION PROTEIN B"/>
    <property type="match status" value="1"/>
</dbReference>
<dbReference type="NCBIfam" id="TIGR00273">
    <property type="entry name" value="LutB/LldF family L-lactate oxidation iron-sulfur protein"/>
    <property type="match status" value="1"/>
</dbReference>
<dbReference type="Proteomes" id="UP000245754">
    <property type="component" value="Unassembled WGS sequence"/>
</dbReference>
<dbReference type="GO" id="GO:0046872">
    <property type="term" value="F:metal ion binding"/>
    <property type="evidence" value="ECO:0007669"/>
    <property type="project" value="UniProtKB-KW"/>
</dbReference>
<dbReference type="InterPro" id="IPR037171">
    <property type="entry name" value="NagB/RpiA_transferase-like"/>
</dbReference>
<dbReference type="InterPro" id="IPR004452">
    <property type="entry name" value="LutB/LldF"/>
</dbReference>
<proteinExistence type="predicted"/>